<feature type="signal peptide" evidence="4">
    <location>
        <begin position="1"/>
        <end position="20"/>
    </location>
</feature>
<feature type="chain" id="PRO_5015841243" description="Thiol:disulfide interchange protein" evidence="4">
    <location>
        <begin position="21"/>
        <end position="212"/>
    </location>
</feature>
<evidence type="ECO:0000256" key="4">
    <source>
        <dbReference type="SAM" id="SignalP"/>
    </source>
</evidence>
<dbReference type="PANTHER" id="PTHR35891:SF2">
    <property type="entry name" value="THIOL:DISULFIDE INTERCHANGE PROTEIN DSBA"/>
    <property type="match status" value="1"/>
</dbReference>
<sequence>MKKILIILCSSMLFFYNAQANNFSNNKEYETINKNISNHPKLEEFFSFFCPYCYEFEKIHYIKNLIKNIYILHLKKYSYHINFSGDKFGEELTKSWIMAQQMKIEEKILMPIFEGIHKSHTIKNINDIKKIFLEKSKISENQYNKFLNSFSIQILTNKNNNKIKKMNINRIPVILINNKYLIDYYKLEFYFKKEFSKNFLKLIYFLLLKDKN</sequence>
<comment type="similarity">
    <text evidence="2">Belongs to the thioredoxin family.</text>
</comment>
<organism evidence="6 7">
    <name type="scientific">Buchnera aphidicola</name>
    <name type="common">Melanaphis sacchari</name>
    <dbReference type="NCBI Taxonomy" id="2173854"/>
    <lineage>
        <taxon>Bacteria</taxon>
        <taxon>Pseudomonadati</taxon>
        <taxon>Pseudomonadota</taxon>
        <taxon>Gammaproteobacteria</taxon>
        <taxon>Enterobacterales</taxon>
        <taxon>Erwiniaceae</taxon>
        <taxon>Buchnera</taxon>
    </lineage>
</organism>
<dbReference type="InterPro" id="IPR023205">
    <property type="entry name" value="DsbA/DsbL"/>
</dbReference>
<dbReference type="Gene3D" id="3.40.30.10">
    <property type="entry name" value="Glutaredoxin"/>
    <property type="match status" value="1"/>
</dbReference>
<feature type="disulfide bond" description="Redox-active" evidence="3">
    <location>
        <begin position="50"/>
        <end position="53"/>
    </location>
</feature>
<keyword evidence="2" id="KW-1015">Disulfide bond</keyword>
<dbReference type="SUPFAM" id="SSF52833">
    <property type="entry name" value="Thioredoxin-like"/>
    <property type="match status" value="1"/>
</dbReference>
<name>A0A2U8DFS8_9GAMM</name>
<evidence type="ECO:0000313" key="6">
    <source>
        <dbReference type="EMBL" id="AWH90371.1"/>
    </source>
</evidence>
<proteinExistence type="inferred from homology"/>
<evidence type="ECO:0000313" key="7">
    <source>
        <dbReference type="Proteomes" id="UP000244884"/>
    </source>
</evidence>
<dbReference type="EMBL" id="CP029161">
    <property type="protein sequence ID" value="AWH90371.1"/>
    <property type="molecule type" value="Genomic_DNA"/>
</dbReference>
<dbReference type="Pfam" id="PF13462">
    <property type="entry name" value="Thioredoxin_4"/>
    <property type="match status" value="1"/>
</dbReference>
<evidence type="ECO:0000256" key="1">
    <source>
        <dbReference type="ARBA" id="ARBA00022729"/>
    </source>
</evidence>
<dbReference type="Proteomes" id="UP000244884">
    <property type="component" value="Chromosome"/>
</dbReference>
<dbReference type="InterPro" id="IPR036249">
    <property type="entry name" value="Thioredoxin-like_sf"/>
</dbReference>
<reference evidence="6 7" key="1">
    <citation type="submission" date="2018-04" db="EMBL/GenBank/DDBJ databases">
        <title>Genome sequence of Buchnera aphidicola from Melaphis sacchari.</title>
        <authorList>
            <person name="Geib S.M."/>
            <person name="Palmer N.A."/>
            <person name="Sattler S.E."/>
            <person name="Sarath G."/>
        </authorList>
    </citation>
    <scope>NUCLEOTIDE SEQUENCE [LARGE SCALE GENOMIC DNA]</scope>
    <source>
        <strain evidence="6 7">LSU</strain>
    </source>
</reference>
<keyword evidence="1 4" id="KW-0732">Signal</keyword>
<dbReference type="InterPro" id="IPR050824">
    <property type="entry name" value="Thiol_disulfide_DsbA"/>
</dbReference>
<feature type="domain" description="Thioredoxin-like fold" evidence="5">
    <location>
        <begin position="41"/>
        <end position="181"/>
    </location>
</feature>
<dbReference type="PIRSF" id="PIRSF001488">
    <property type="entry name" value="Tdi_protein"/>
    <property type="match status" value="1"/>
</dbReference>
<gene>
    <name evidence="6" type="ORF">DD681_00890</name>
</gene>
<accession>A0A2U8DFS8</accession>
<evidence type="ECO:0000256" key="3">
    <source>
        <dbReference type="PIRSR" id="PIRSR001488-1"/>
    </source>
</evidence>
<dbReference type="RefSeq" id="WP_158341142.1">
    <property type="nucleotide sequence ID" value="NZ_CP029161.1"/>
</dbReference>
<protein>
    <recommendedName>
        <fullName evidence="2">Thiol:disulfide interchange protein</fullName>
    </recommendedName>
</protein>
<dbReference type="OrthoDB" id="9784896at2"/>
<dbReference type="InterPro" id="IPR012336">
    <property type="entry name" value="Thioredoxin-like_fold"/>
</dbReference>
<dbReference type="AlphaFoldDB" id="A0A2U8DFS8"/>
<dbReference type="PANTHER" id="PTHR35891">
    <property type="entry name" value="THIOL:DISULFIDE INTERCHANGE PROTEIN DSBA"/>
    <property type="match status" value="1"/>
</dbReference>
<evidence type="ECO:0000256" key="2">
    <source>
        <dbReference type="PIRNR" id="PIRNR001488"/>
    </source>
</evidence>
<evidence type="ECO:0000259" key="5">
    <source>
        <dbReference type="Pfam" id="PF13462"/>
    </source>
</evidence>